<reference evidence="2 3" key="1">
    <citation type="submission" date="2016-11" db="EMBL/GenBank/DDBJ databases">
        <authorList>
            <person name="Jaros S."/>
            <person name="Januszkiewicz K."/>
            <person name="Wedrychowicz H."/>
        </authorList>
    </citation>
    <scope>NUCLEOTIDE SEQUENCE [LARGE SCALE GENOMIC DNA]</scope>
    <source>
        <strain evidence="2 3">DSM 17137</strain>
    </source>
</reference>
<evidence type="ECO:0000313" key="3">
    <source>
        <dbReference type="Proteomes" id="UP000184533"/>
    </source>
</evidence>
<gene>
    <name evidence="2" type="ORF">SAMN02745223_00886</name>
</gene>
<dbReference type="Proteomes" id="UP000184533">
    <property type="component" value="Unassembled WGS sequence"/>
</dbReference>
<organism evidence="2 3">
    <name type="scientific">Devosia limi DSM 17137</name>
    <dbReference type="NCBI Taxonomy" id="1121477"/>
    <lineage>
        <taxon>Bacteria</taxon>
        <taxon>Pseudomonadati</taxon>
        <taxon>Pseudomonadota</taxon>
        <taxon>Alphaproteobacteria</taxon>
        <taxon>Hyphomicrobiales</taxon>
        <taxon>Devosiaceae</taxon>
        <taxon>Devosia</taxon>
    </lineage>
</organism>
<evidence type="ECO:0000256" key="1">
    <source>
        <dbReference type="SAM" id="Phobius"/>
    </source>
</evidence>
<feature type="transmembrane region" description="Helical" evidence="1">
    <location>
        <begin position="20"/>
        <end position="40"/>
    </location>
</feature>
<keyword evidence="1" id="KW-1133">Transmembrane helix</keyword>
<evidence type="ECO:0000313" key="2">
    <source>
        <dbReference type="EMBL" id="SHE68234.1"/>
    </source>
</evidence>
<sequence>MHDARQAEQAGRTKRQHKPLGGILAGIVVLLWALTSAMWAEI</sequence>
<keyword evidence="1" id="KW-0472">Membrane</keyword>
<dbReference type="EMBL" id="FQVC01000002">
    <property type="protein sequence ID" value="SHE68234.1"/>
    <property type="molecule type" value="Genomic_DNA"/>
</dbReference>
<name>A0A1M4VGS4_9HYPH</name>
<protein>
    <submittedName>
        <fullName evidence="2">Uncharacterized protein</fullName>
    </submittedName>
</protein>
<dbReference type="AlphaFoldDB" id="A0A1M4VGS4"/>
<accession>A0A1M4VGS4</accession>
<proteinExistence type="predicted"/>
<keyword evidence="1" id="KW-0812">Transmembrane</keyword>